<feature type="DNA-binding region" description="H-T-H motif" evidence="2">
    <location>
        <begin position="49"/>
        <end position="68"/>
    </location>
</feature>
<dbReference type="EMBL" id="SJKB01000021">
    <property type="protein sequence ID" value="TCC52108.1"/>
    <property type="molecule type" value="Genomic_DNA"/>
</dbReference>
<dbReference type="SUPFAM" id="SSF46689">
    <property type="entry name" value="Homeodomain-like"/>
    <property type="match status" value="1"/>
</dbReference>
<dbReference type="PRINTS" id="PR00455">
    <property type="entry name" value="HTHTETR"/>
</dbReference>
<dbReference type="AlphaFoldDB" id="A0A4R0K2Z8"/>
<dbReference type="GO" id="GO:0003700">
    <property type="term" value="F:DNA-binding transcription factor activity"/>
    <property type="evidence" value="ECO:0007669"/>
    <property type="project" value="TreeGrafter"/>
</dbReference>
<evidence type="ECO:0000256" key="3">
    <source>
        <dbReference type="SAM" id="MobiDB-lite"/>
    </source>
</evidence>
<evidence type="ECO:0000313" key="6">
    <source>
        <dbReference type="Proteomes" id="UP000291144"/>
    </source>
</evidence>
<protein>
    <submittedName>
        <fullName evidence="5">TetR/AcrR family transcriptional regulator</fullName>
    </submittedName>
</protein>
<dbReference type="GO" id="GO:0000976">
    <property type="term" value="F:transcription cis-regulatory region binding"/>
    <property type="evidence" value="ECO:0007669"/>
    <property type="project" value="TreeGrafter"/>
</dbReference>
<name>A0A4R0K2Z8_9ACTN</name>
<evidence type="ECO:0000259" key="4">
    <source>
        <dbReference type="PROSITE" id="PS50977"/>
    </source>
</evidence>
<evidence type="ECO:0000256" key="1">
    <source>
        <dbReference type="ARBA" id="ARBA00023125"/>
    </source>
</evidence>
<sequence length="221" mass="24134">MSNLRDEVAVASPDADGAEVARRPAPGTRERILKVATELFGKHGVRAVGMQQLVDETGIGKSLVYREFTGKDDLVVAWLHQMRAVWWDMSAEVVARYPDDPARQMLGIVEMVHEQVAAEGYFGCVYHTTSSEFRDPQHPGHQESVRHAREIREQLRGLASAAGVVDPHRLADELLLIIDGIYASASVLGPSGPSRIGVELASQLIQQHCSDALPAITTIGH</sequence>
<evidence type="ECO:0000256" key="2">
    <source>
        <dbReference type="PROSITE-ProRule" id="PRU00335"/>
    </source>
</evidence>
<organism evidence="5 6">
    <name type="scientific">Kribbella pittospori</name>
    <dbReference type="NCBI Taxonomy" id="722689"/>
    <lineage>
        <taxon>Bacteria</taxon>
        <taxon>Bacillati</taxon>
        <taxon>Actinomycetota</taxon>
        <taxon>Actinomycetes</taxon>
        <taxon>Propionibacteriales</taxon>
        <taxon>Kribbellaceae</taxon>
        <taxon>Kribbella</taxon>
    </lineage>
</organism>
<dbReference type="PANTHER" id="PTHR30055">
    <property type="entry name" value="HTH-TYPE TRANSCRIPTIONAL REGULATOR RUTR"/>
    <property type="match status" value="1"/>
</dbReference>
<dbReference type="InterPro" id="IPR050109">
    <property type="entry name" value="HTH-type_TetR-like_transc_reg"/>
</dbReference>
<proteinExistence type="predicted"/>
<dbReference type="OrthoDB" id="8654052at2"/>
<feature type="domain" description="HTH tetR-type" evidence="4">
    <location>
        <begin position="26"/>
        <end position="86"/>
    </location>
</feature>
<dbReference type="Gene3D" id="1.10.357.10">
    <property type="entry name" value="Tetracycline Repressor, domain 2"/>
    <property type="match status" value="1"/>
</dbReference>
<dbReference type="SUPFAM" id="SSF48498">
    <property type="entry name" value="Tetracyclin repressor-like, C-terminal domain"/>
    <property type="match status" value="1"/>
</dbReference>
<dbReference type="PROSITE" id="PS50977">
    <property type="entry name" value="HTH_TETR_2"/>
    <property type="match status" value="1"/>
</dbReference>
<keyword evidence="6" id="KW-1185">Reference proteome</keyword>
<feature type="region of interest" description="Disordered" evidence="3">
    <location>
        <begin position="1"/>
        <end position="25"/>
    </location>
</feature>
<keyword evidence="1 2" id="KW-0238">DNA-binding</keyword>
<dbReference type="Pfam" id="PF00440">
    <property type="entry name" value="TetR_N"/>
    <property type="match status" value="1"/>
</dbReference>
<gene>
    <name evidence="5" type="ORF">E0H73_39905</name>
</gene>
<comment type="caution">
    <text evidence="5">The sequence shown here is derived from an EMBL/GenBank/DDBJ whole genome shotgun (WGS) entry which is preliminary data.</text>
</comment>
<dbReference type="InterPro" id="IPR036271">
    <property type="entry name" value="Tet_transcr_reg_TetR-rel_C_sf"/>
</dbReference>
<accession>A0A4R0K2Z8</accession>
<dbReference type="Proteomes" id="UP000291144">
    <property type="component" value="Unassembled WGS sequence"/>
</dbReference>
<dbReference type="PANTHER" id="PTHR30055:SF200">
    <property type="entry name" value="HTH-TYPE TRANSCRIPTIONAL REPRESSOR BDCR"/>
    <property type="match status" value="1"/>
</dbReference>
<dbReference type="InterPro" id="IPR001647">
    <property type="entry name" value="HTH_TetR"/>
</dbReference>
<reference evidence="5 6" key="1">
    <citation type="submission" date="2019-02" db="EMBL/GenBank/DDBJ databases">
        <title>Kribbella capetownensis sp. nov. and Kribbella speibonae sp. nov., isolated from soil.</title>
        <authorList>
            <person name="Curtis S.M."/>
            <person name="Norton I."/>
            <person name="Everest G.J."/>
            <person name="Meyers P.R."/>
        </authorList>
    </citation>
    <scope>NUCLEOTIDE SEQUENCE [LARGE SCALE GENOMIC DNA]</scope>
    <source>
        <strain evidence="5 6">NRRL B-24813</strain>
    </source>
</reference>
<evidence type="ECO:0000313" key="5">
    <source>
        <dbReference type="EMBL" id="TCC52108.1"/>
    </source>
</evidence>
<dbReference type="InterPro" id="IPR009057">
    <property type="entry name" value="Homeodomain-like_sf"/>
</dbReference>